<feature type="compositionally biased region" description="Basic and acidic residues" evidence="2">
    <location>
        <begin position="302"/>
        <end position="316"/>
    </location>
</feature>
<feature type="compositionally biased region" description="Polar residues" evidence="2">
    <location>
        <begin position="79"/>
        <end position="102"/>
    </location>
</feature>
<evidence type="ECO:0000313" key="4">
    <source>
        <dbReference type="Proteomes" id="UP000198287"/>
    </source>
</evidence>
<feature type="compositionally biased region" description="Acidic residues" evidence="2">
    <location>
        <begin position="371"/>
        <end position="384"/>
    </location>
</feature>
<feature type="compositionally biased region" description="Polar residues" evidence="2">
    <location>
        <begin position="32"/>
        <end position="45"/>
    </location>
</feature>
<feature type="compositionally biased region" description="Basic residues" evidence="2">
    <location>
        <begin position="108"/>
        <end position="124"/>
    </location>
</feature>
<feature type="compositionally biased region" description="Basic and acidic residues" evidence="2">
    <location>
        <begin position="125"/>
        <end position="139"/>
    </location>
</feature>
<keyword evidence="4" id="KW-1185">Reference proteome</keyword>
<organism evidence="3 4">
    <name type="scientific">Folsomia candida</name>
    <name type="common">Springtail</name>
    <dbReference type="NCBI Taxonomy" id="158441"/>
    <lineage>
        <taxon>Eukaryota</taxon>
        <taxon>Metazoa</taxon>
        <taxon>Ecdysozoa</taxon>
        <taxon>Arthropoda</taxon>
        <taxon>Hexapoda</taxon>
        <taxon>Collembola</taxon>
        <taxon>Entomobryomorpha</taxon>
        <taxon>Isotomoidea</taxon>
        <taxon>Isotomidae</taxon>
        <taxon>Proisotominae</taxon>
        <taxon>Folsomia</taxon>
    </lineage>
</organism>
<dbReference type="OrthoDB" id="10003460at2759"/>
<protein>
    <submittedName>
        <fullName evidence="3">Uncharacterized protein</fullName>
    </submittedName>
</protein>
<evidence type="ECO:0000256" key="2">
    <source>
        <dbReference type="SAM" id="MobiDB-lite"/>
    </source>
</evidence>
<sequence>MLCNPKSEALVQKSKSLSICIFCQSRIMSINLRNSTPDDPNTLSNAFGHEYKNDYSPHNSKSHFHGSKSEHSRHSSTSPTGRNSVHNHFSTRSNSKIRGNSTTDHDHHDHHHSHFHGRRHSRRHSSADYHHDPQRQSHGHEHHHHHHHDHSHDRHSHHEHHHSHHSNESDIFFMIPRGVLVQYGPYTFHGVCDFRVERLQGLQKVLQKMGAKVKMIPNTDYVNRVHVWYMDAVIFSCKITDFQFGGDGELDPLCVHVARAFDHATRKSIHGLRNRIRLDAHEQFSSAHLDPHLYSTGHSAHKIKDEEHNKNKEVLEKSNTSKIADGDEEDHDEEEEEEEDEDQEDEDEADQEKEDKFQEDLSTFTNFNYDESLDDDDDEMPDNY</sequence>
<feature type="region of interest" description="Disordered" evidence="2">
    <location>
        <begin position="301"/>
        <end position="384"/>
    </location>
</feature>
<accession>A0A226ENG9</accession>
<name>A0A226ENG9_FOLCA</name>
<evidence type="ECO:0000256" key="1">
    <source>
        <dbReference type="ARBA" id="ARBA00009973"/>
    </source>
</evidence>
<dbReference type="AlphaFoldDB" id="A0A226ENG9"/>
<reference evidence="3 4" key="1">
    <citation type="submission" date="2015-12" db="EMBL/GenBank/DDBJ databases">
        <title>The genome of Folsomia candida.</title>
        <authorList>
            <person name="Faddeeva A."/>
            <person name="Derks M.F."/>
            <person name="Anvar Y."/>
            <person name="Smit S."/>
            <person name="Van Straalen N."/>
            <person name="Roelofs D."/>
        </authorList>
    </citation>
    <scope>NUCLEOTIDE SEQUENCE [LARGE SCALE GENOMIC DNA]</scope>
    <source>
        <strain evidence="3 4">VU population</strain>
        <tissue evidence="3">Whole body</tissue>
    </source>
</reference>
<dbReference type="PANTHER" id="PTHR28448">
    <property type="entry name" value="UPF0728 PROTEIN C10ORF53"/>
    <property type="match status" value="1"/>
</dbReference>
<feature type="region of interest" description="Disordered" evidence="2">
    <location>
        <begin position="32"/>
        <end position="167"/>
    </location>
</feature>
<proteinExistence type="inferred from homology"/>
<dbReference type="InterPro" id="IPR027885">
    <property type="entry name" value="UPF0728"/>
</dbReference>
<feature type="compositionally biased region" description="Acidic residues" evidence="2">
    <location>
        <begin position="326"/>
        <end position="352"/>
    </location>
</feature>
<dbReference type="Pfam" id="PF15092">
    <property type="entry name" value="UPF0728"/>
    <property type="match status" value="1"/>
</dbReference>
<dbReference type="PANTHER" id="PTHR28448:SF1">
    <property type="entry name" value="UPF0728 PROTEIN C10ORF53"/>
    <property type="match status" value="1"/>
</dbReference>
<feature type="compositionally biased region" description="Basic residues" evidence="2">
    <location>
        <begin position="140"/>
        <end position="164"/>
    </location>
</feature>
<dbReference type="Proteomes" id="UP000198287">
    <property type="component" value="Unassembled WGS sequence"/>
</dbReference>
<comment type="caution">
    <text evidence="3">The sequence shown here is derived from an EMBL/GenBank/DDBJ whole genome shotgun (WGS) entry which is preliminary data.</text>
</comment>
<evidence type="ECO:0000313" key="3">
    <source>
        <dbReference type="EMBL" id="OXA58758.1"/>
    </source>
</evidence>
<dbReference type="EMBL" id="LNIX01000003">
    <property type="protein sequence ID" value="OXA58758.1"/>
    <property type="molecule type" value="Genomic_DNA"/>
</dbReference>
<gene>
    <name evidence="3" type="ORF">Fcan01_08101</name>
</gene>
<comment type="similarity">
    <text evidence="1">Belongs to the UPF0728 family.</text>
</comment>